<evidence type="ECO:0000256" key="2">
    <source>
        <dbReference type="ARBA" id="ARBA00023125"/>
    </source>
</evidence>
<dbReference type="Proteomes" id="UP000191680">
    <property type="component" value="Unassembled WGS sequence"/>
</dbReference>
<dbReference type="Gene3D" id="1.10.10.10">
    <property type="entry name" value="Winged helix-like DNA-binding domain superfamily/Winged helix DNA-binding domain"/>
    <property type="match status" value="1"/>
</dbReference>
<dbReference type="PROSITE" id="PS50110">
    <property type="entry name" value="RESPONSE_REGULATORY"/>
    <property type="match status" value="1"/>
</dbReference>
<feature type="domain" description="HTH luxR-type" evidence="4">
    <location>
        <begin position="142"/>
        <end position="207"/>
    </location>
</feature>
<evidence type="ECO:0000256" key="1">
    <source>
        <dbReference type="ARBA" id="ARBA00022553"/>
    </source>
</evidence>
<dbReference type="InterPro" id="IPR011006">
    <property type="entry name" value="CheY-like_superfamily"/>
</dbReference>
<evidence type="ECO:0000256" key="3">
    <source>
        <dbReference type="PROSITE-ProRule" id="PRU00169"/>
    </source>
</evidence>
<name>A0A1V6LT20_9FLAO</name>
<dbReference type="InterPro" id="IPR036388">
    <property type="entry name" value="WH-like_DNA-bd_sf"/>
</dbReference>
<dbReference type="PRINTS" id="PR00038">
    <property type="entry name" value="HTHLUXR"/>
</dbReference>
<dbReference type="Gene3D" id="3.40.50.2300">
    <property type="match status" value="1"/>
</dbReference>
<dbReference type="PANTHER" id="PTHR43214">
    <property type="entry name" value="TWO-COMPONENT RESPONSE REGULATOR"/>
    <property type="match status" value="1"/>
</dbReference>
<dbReference type="InterPro" id="IPR039420">
    <property type="entry name" value="WalR-like"/>
</dbReference>
<comment type="caution">
    <text evidence="6">The sequence shown here is derived from an EMBL/GenBank/DDBJ whole genome shotgun (WGS) entry which is preliminary data.</text>
</comment>
<dbReference type="RefSeq" id="WP_010516553.1">
    <property type="nucleotide sequence ID" value="NZ_AFOE01000004.1"/>
</dbReference>
<protein>
    <submittedName>
        <fullName evidence="6">DNA-binding response regulator</fullName>
    </submittedName>
</protein>
<reference evidence="6 7" key="1">
    <citation type="submission" date="2016-12" db="EMBL/GenBank/DDBJ databases">
        <authorList>
            <person name="Song W.-J."/>
            <person name="Kurnit D.M."/>
        </authorList>
    </citation>
    <scope>NUCLEOTIDE SEQUENCE [LARGE SCALE GENOMIC DNA]</scope>
    <source>
        <strain evidence="6 7">HSG9</strain>
    </source>
</reference>
<comment type="caution">
    <text evidence="3">Lacks conserved residue(s) required for the propagation of feature annotation.</text>
</comment>
<evidence type="ECO:0000259" key="4">
    <source>
        <dbReference type="PROSITE" id="PS50043"/>
    </source>
</evidence>
<feature type="domain" description="Response regulatory" evidence="5">
    <location>
        <begin position="7"/>
        <end position="123"/>
    </location>
</feature>
<dbReference type="PROSITE" id="PS00622">
    <property type="entry name" value="HTH_LUXR_1"/>
    <property type="match status" value="1"/>
</dbReference>
<dbReference type="GO" id="GO:0003677">
    <property type="term" value="F:DNA binding"/>
    <property type="evidence" value="ECO:0007669"/>
    <property type="project" value="UniProtKB-KW"/>
</dbReference>
<keyword evidence="1" id="KW-0597">Phosphoprotein</keyword>
<dbReference type="SMART" id="SM00421">
    <property type="entry name" value="HTH_LUXR"/>
    <property type="match status" value="1"/>
</dbReference>
<proteinExistence type="predicted"/>
<dbReference type="OrthoDB" id="9797341at2"/>
<evidence type="ECO:0000313" key="6">
    <source>
        <dbReference type="EMBL" id="OQD43330.1"/>
    </source>
</evidence>
<evidence type="ECO:0000259" key="5">
    <source>
        <dbReference type="PROSITE" id="PS50110"/>
    </source>
</evidence>
<dbReference type="SUPFAM" id="SSF52172">
    <property type="entry name" value="CheY-like"/>
    <property type="match status" value="1"/>
</dbReference>
<dbReference type="PROSITE" id="PS50043">
    <property type="entry name" value="HTH_LUXR_2"/>
    <property type="match status" value="1"/>
</dbReference>
<dbReference type="SMART" id="SM00448">
    <property type="entry name" value="REC"/>
    <property type="match status" value="1"/>
</dbReference>
<dbReference type="GO" id="GO:0000160">
    <property type="term" value="P:phosphorelay signal transduction system"/>
    <property type="evidence" value="ECO:0007669"/>
    <property type="project" value="InterPro"/>
</dbReference>
<dbReference type="AlphaFoldDB" id="A0A1V6LT20"/>
<dbReference type="Pfam" id="PF00196">
    <property type="entry name" value="GerE"/>
    <property type="match status" value="1"/>
</dbReference>
<sequence length="214" mass="24479">MNANTSRVIVIDNDPISKNKFETYFSHLGNYDLIGVFDSFNEVLDQYKKLNPDIIISEVNLKGINGLEGITMLRHKKYTPKCIMISEVNELDLIKKAFKAGVNGFLTKPLTLDRLLNALESVKQEGTALSYDVAKKVVTVFQKKQFEFLSKRENQIADLLMQGHTYKTIAQQLFVTPSTVNFHIQNIYLKLNVNSKWEALEKLREMEMAELKSA</sequence>
<keyword evidence="2 6" id="KW-0238">DNA-binding</keyword>
<dbReference type="CDD" id="cd17535">
    <property type="entry name" value="REC_NarL-like"/>
    <property type="match status" value="1"/>
</dbReference>
<keyword evidence="7" id="KW-1185">Reference proteome</keyword>
<evidence type="ECO:0000313" key="7">
    <source>
        <dbReference type="Proteomes" id="UP000191680"/>
    </source>
</evidence>
<dbReference type="InterPro" id="IPR058245">
    <property type="entry name" value="NreC/VraR/RcsB-like_REC"/>
</dbReference>
<dbReference type="EMBL" id="MTBC01000003">
    <property type="protein sequence ID" value="OQD43330.1"/>
    <property type="molecule type" value="Genomic_DNA"/>
</dbReference>
<dbReference type="Pfam" id="PF00072">
    <property type="entry name" value="Response_reg"/>
    <property type="match status" value="1"/>
</dbReference>
<dbReference type="CDD" id="cd06170">
    <property type="entry name" value="LuxR_C_like"/>
    <property type="match status" value="1"/>
</dbReference>
<gene>
    <name evidence="6" type="ORF">BUL40_05715</name>
</gene>
<dbReference type="SUPFAM" id="SSF46894">
    <property type="entry name" value="C-terminal effector domain of the bipartite response regulators"/>
    <property type="match status" value="1"/>
</dbReference>
<dbReference type="InterPro" id="IPR001789">
    <property type="entry name" value="Sig_transdc_resp-reg_receiver"/>
</dbReference>
<dbReference type="InterPro" id="IPR000792">
    <property type="entry name" value="Tscrpt_reg_LuxR_C"/>
</dbReference>
<organism evidence="6 7">
    <name type="scientific">Croceivirga radicis</name>
    <dbReference type="NCBI Taxonomy" id="1929488"/>
    <lineage>
        <taxon>Bacteria</taxon>
        <taxon>Pseudomonadati</taxon>
        <taxon>Bacteroidota</taxon>
        <taxon>Flavobacteriia</taxon>
        <taxon>Flavobacteriales</taxon>
        <taxon>Flavobacteriaceae</taxon>
        <taxon>Croceivirga</taxon>
    </lineage>
</organism>
<dbReference type="InterPro" id="IPR016032">
    <property type="entry name" value="Sig_transdc_resp-reg_C-effctor"/>
</dbReference>
<dbReference type="GO" id="GO:0006355">
    <property type="term" value="P:regulation of DNA-templated transcription"/>
    <property type="evidence" value="ECO:0007669"/>
    <property type="project" value="InterPro"/>
</dbReference>
<accession>A0A1V6LT20</accession>